<dbReference type="Pfam" id="PF13905">
    <property type="entry name" value="Thioredoxin_8"/>
    <property type="match status" value="1"/>
</dbReference>
<dbReference type="GO" id="GO:0030178">
    <property type="term" value="P:negative regulation of Wnt signaling pathway"/>
    <property type="evidence" value="ECO:0007669"/>
    <property type="project" value="TreeGrafter"/>
</dbReference>
<evidence type="ECO:0000313" key="3">
    <source>
        <dbReference type="Proteomes" id="UP000095287"/>
    </source>
</evidence>
<dbReference type="GO" id="GO:0031397">
    <property type="term" value="P:negative regulation of protein ubiquitination"/>
    <property type="evidence" value="ECO:0007669"/>
    <property type="project" value="TreeGrafter"/>
</dbReference>
<evidence type="ECO:0000256" key="1">
    <source>
        <dbReference type="SAM" id="MobiDB-lite"/>
    </source>
</evidence>
<evidence type="ECO:0000313" key="4">
    <source>
        <dbReference type="WBParaSite" id="L893_g1153.t1"/>
    </source>
</evidence>
<keyword evidence="3" id="KW-1185">Reference proteome</keyword>
<evidence type="ECO:0000259" key="2">
    <source>
        <dbReference type="Pfam" id="PF13905"/>
    </source>
</evidence>
<organism evidence="3 4">
    <name type="scientific">Steinernema glaseri</name>
    <dbReference type="NCBI Taxonomy" id="37863"/>
    <lineage>
        <taxon>Eukaryota</taxon>
        <taxon>Metazoa</taxon>
        <taxon>Ecdysozoa</taxon>
        <taxon>Nematoda</taxon>
        <taxon>Chromadorea</taxon>
        <taxon>Rhabditida</taxon>
        <taxon>Tylenchina</taxon>
        <taxon>Panagrolaimomorpha</taxon>
        <taxon>Strongyloidoidea</taxon>
        <taxon>Steinernematidae</taxon>
        <taxon>Steinernema</taxon>
    </lineage>
</organism>
<dbReference type="AlphaFoldDB" id="A0A1I7Y143"/>
<proteinExistence type="predicted"/>
<sequence length="567" mass="62089">MSFDELYDSCFRNLPVVRVPDPGAKEKKPSSASSSSLQDLTTLDHVFAVSRFVVFHLIRSGSRNADELAPFLKQLVASRNTGEDAEKRASSPAKIRRLFSLKRKLKKKKKDSTSLASLSEQNEVSVVVVDVEPLPDAEKGPEAYGEPGWYVVAALPHLTKSRLLRSLKYTCPPSLSVVESSSRQLITSEGRRSLLDDPSGQQFPWIEPTTAEIFTGSLLRSVQNADGSRSIESVDFSSLKPSVKGIYFAANWYPPCKQMGRQLAEAYEKIRKAGKDFEIIFCSSDRSQESFEQHLHSMPWLSFPFDSQKLSMLSRLYGISGIPAFVIVDEHNELITKHGRNVLLEDPTGRNFPWRPQPFYELTEFSLCRITDLPSLILFTEGAPEDVVFSTQVLQTISESPQFQPATPATTSSAPTEDSSSANALTESTTNSESSSSEDDVVPKNADPLQLFYTGEDPICDHILDSLGLSEAELPLVAIVDVSIGFMTICDKPDVGDVIISDFIASFKAGKLEMMPIPSQSRSATKVGGIPLKVIEKALGLNQSPSQQSIGGASDPSPSAQQKTVAV</sequence>
<dbReference type="InterPro" id="IPR012336">
    <property type="entry name" value="Thioredoxin-like_fold"/>
</dbReference>
<feature type="domain" description="Thioredoxin-like fold" evidence="2">
    <location>
        <begin position="245"/>
        <end position="333"/>
    </location>
</feature>
<dbReference type="GO" id="GO:0005634">
    <property type="term" value="C:nucleus"/>
    <property type="evidence" value="ECO:0007669"/>
    <property type="project" value="TreeGrafter"/>
</dbReference>
<reference evidence="4" key="1">
    <citation type="submission" date="2016-11" db="UniProtKB">
        <authorList>
            <consortium name="WormBaseParasite"/>
        </authorList>
    </citation>
    <scope>IDENTIFICATION</scope>
</reference>
<name>A0A1I7Y143_9BILA</name>
<protein>
    <submittedName>
        <fullName evidence="4">Thioredoxin-like_fold domain-containing protein</fullName>
    </submittedName>
</protein>
<dbReference type="PANTHER" id="PTHR46472:SF1">
    <property type="entry name" value="NUCLEOREDOXIN"/>
    <property type="match status" value="1"/>
</dbReference>
<dbReference type="Proteomes" id="UP000095287">
    <property type="component" value="Unplaced"/>
</dbReference>
<feature type="region of interest" description="Disordered" evidence="1">
    <location>
        <begin position="544"/>
        <end position="567"/>
    </location>
</feature>
<dbReference type="SUPFAM" id="SSF52833">
    <property type="entry name" value="Thioredoxin-like"/>
    <property type="match status" value="1"/>
</dbReference>
<feature type="region of interest" description="Disordered" evidence="1">
    <location>
        <begin position="400"/>
        <end position="443"/>
    </location>
</feature>
<feature type="compositionally biased region" description="Low complexity" evidence="1">
    <location>
        <begin position="405"/>
        <end position="435"/>
    </location>
</feature>
<dbReference type="PANTHER" id="PTHR46472">
    <property type="entry name" value="NUCLEOREDOXIN"/>
    <property type="match status" value="1"/>
</dbReference>
<dbReference type="InterPro" id="IPR036249">
    <property type="entry name" value="Thioredoxin-like_sf"/>
</dbReference>
<dbReference type="WBParaSite" id="L893_g1153.t1">
    <property type="protein sequence ID" value="L893_g1153.t1"/>
    <property type="gene ID" value="L893_g1153"/>
</dbReference>
<accession>A0A1I7Y143</accession>
<dbReference type="Gene3D" id="3.40.30.10">
    <property type="entry name" value="Glutaredoxin"/>
    <property type="match status" value="1"/>
</dbReference>
<dbReference type="GO" id="GO:0004791">
    <property type="term" value="F:thioredoxin-disulfide reductase (NADPH) activity"/>
    <property type="evidence" value="ECO:0007669"/>
    <property type="project" value="TreeGrafter"/>
</dbReference>